<name>A0ABX7GRK0_9GAMM</name>
<keyword evidence="3" id="KW-1185">Reference proteome</keyword>
<feature type="chain" id="PRO_5046444652" description="Lipoprotein" evidence="1">
    <location>
        <begin position="21"/>
        <end position="184"/>
    </location>
</feature>
<evidence type="ECO:0000313" key="3">
    <source>
        <dbReference type="Proteomes" id="UP000663181"/>
    </source>
</evidence>
<dbReference type="Proteomes" id="UP000663181">
    <property type="component" value="Chromosome"/>
</dbReference>
<protein>
    <recommendedName>
        <fullName evidence="4">Lipoprotein</fullName>
    </recommendedName>
</protein>
<evidence type="ECO:0000256" key="1">
    <source>
        <dbReference type="SAM" id="SignalP"/>
    </source>
</evidence>
<evidence type="ECO:0008006" key="4">
    <source>
        <dbReference type="Google" id="ProtNLM"/>
    </source>
</evidence>
<evidence type="ECO:0000313" key="2">
    <source>
        <dbReference type="EMBL" id="QRN53012.1"/>
    </source>
</evidence>
<accession>A0ABX7GRK0</accession>
<dbReference type="PROSITE" id="PS51257">
    <property type="entry name" value="PROKAR_LIPOPROTEIN"/>
    <property type="match status" value="1"/>
</dbReference>
<dbReference type="RefSeq" id="WP_188800244.1">
    <property type="nucleotide sequence ID" value="NZ_BMIZ01000002.1"/>
</dbReference>
<feature type="signal peptide" evidence="1">
    <location>
        <begin position="1"/>
        <end position="20"/>
    </location>
</feature>
<gene>
    <name evidence="2" type="ORF">ISN74_16450</name>
</gene>
<sequence>MKHCATIPFLLLAMSCGNNANATSFFPNPLHIRQISAVPAACLPEVDGKSIEMKRAYVMENSLWGGKVEHQWIIELIPGAMPLTLRPGDCVAFGTPIRGYGQRDGLKLLEEGKTYVFVLERSDRLNERVSRNYVGAFCVMRLSDGHLAYLPYIDHPDGTTTYPPCGSRIGGPPAPDGITPPNMP</sequence>
<reference evidence="2 3" key="1">
    <citation type="submission" date="2020-10" db="EMBL/GenBank/DDBJ databases">
        <title>Phylogeny of dyella-like bacteria.</title>
        <authorList>
            <person name="Fu J."/>
        </authorList>
    </citation>
    <scope>NUCLEOTIDE SEQUENCE [LARGE SCALE GENOMIC DNA]</scope>
    <source>
        <strain evidence="2 3">DHOB09</strain>
    </source>
</reference>
<organism evidence="2 3">
    <name type="scientific">Dyella caseinilytica</name>
    <dbReference type="NCBI Taxonomy" id="1849581"/>
    <lineage>
        <taxon>Bacteria</taxon>
        <taxon>Pseudomonadati</taxon>
        <taxon>Pseudomonadota</taxon>
        <taxon>Gammaproteobacteria</taxon>
        <taxon>Lysobacterales</taxon>
        <taxon>Rhodanobacteraceae</taxon>
        <taxon>Dyella</taxon>
    </lineage>
</organism>
<dbReference type="EMBL" id="CP064030">
    <property type="protein sequence ID" value="QRN53012.1"/>
    <property type="molecule type" value="Genomic_DNA"/>
</dbReference>
<keyword evidence="1" id="KW-0732">Signal</keyword>
<proteinExistence type="predicted"/>